<gene>
    <name evidence="1" type="ORF">PZT46_24735</name>
</gene>
<name>A0AAW9LWP3_KLEAE</name>
<evidence type="ECO:0008006" key="3">
    <source>
        <dbReference type="Google" id="ProtNLM"/>
    </source>
</evidence>
<reference evidence="1" key="1">
    <citation type="journal article" date="2023" name="J. Hosp. Infect.">
        <title>Cross-contamination of carbapenem-resistant Gram-negative bacteria between patients and hospital environment in the first year of a newly built surgical ward.</title>
        <authorList>
            <person name="Boutin S."/>
            <person name="Scherrer M."/>
            <person name="Spath I."/>
            <person name="Kocer K."/>
            <person name="Heeg K."/>
            <person name="Nurjadi D."/>
        </authorList>
    </citation>
    <scope>NUCLEOTIDE SEQUENCE</scope>
    <source>
        <strain evidence="1">KE10384</strain>
    </source>
</reference>
<dbReference type="RefSeq" id="WP_323788097.1">
    <property type="nucleotide sequence ID" value="NZ_JARELW010000016.1"/>
</dbReference>
<protein>
    <recommendedName>
        <fullName evidence="3">Bacteriophage protein</fullName>
    </recommendedName>
</protein>
<evidence type="ECO:0000313" key="1">
    <source>
        <dbReference type="EMBL" id="MEA8802423.1"/>
    </source>
</evidence>
<dbReference type="Proteomes" id="UP001303386">
    <property type="component" value="Unassembled WGS sequence"/>
</dbReference>
<dbReference type="AlphaFoldDB" id="A0AAW9LWP3"/>
<sequence length="358" mass="39506">MSQNWMRHFELQLLDDKGQGIALSDFKVVFDIQKMAQNSFASFVGNFKVYNLTPETCNRIQGQEFSKIRVIAGYDGIPPTVDESQVGVVRNVTAGEASQPDGTNYGMIFSGDIRFTIQGKDNPTDSWILVQCIDCWEGHLAAQTTVTLAAGWTWTEFLNQVARDYAPYGITLGRIPELPTTVFPRGRTIFKASREAMDDVARQCKANWWYEDGQINMLPPDKYLHEAIVLNADTGLIGMPQQTMGNGVNVRILINPNVKLGGLVRLDQASVYRTALSADEIGNSSGWITEQDNNGNRTVTGAVSQQPASINTDGDYIVGSIDYHGDTRGQAWYMDLLCIAKGSADIMSQSTIRKVDLG</sequence>
<comment type="caution">
    <text evidence="1">The sequence shown here is derived from an EMBL/GenBank/DDBJ whole genome shotgun (WGS) entry which is preliminary data.</text>
</comment>
<organism evidence="1 2">
    <name type="scientific">Klebsiella aerogenes</name>
    <name type="common">Enterobacter aerogenes</name>
    <dbReference type="NCBI Taxonomy" id="548"/>
    <lineage>
        <taxon>Bacteria</taxon>
        <taxon>Pseudomonadati</taxon>
        <taxon>Pseudomonadota</taxon>
        <taxon>Gammaproteobacteria</taxon>
        <taxon>Enterobacterales</taxon>
        <taxon>Enterobacteriaceae</taxon>
        <taxon>Klebsiella/Raoultella group</taxon>
        <taxon>Klebsiella</taxon>
    </lineage>
</organism>
<proteinExistence type="predicted"/>
<accession>A0AAW9LWP3</accession>
<dbReference type="EMBL" id="JARELW010000016">
    <property type="protein sequence ID" value="MEA8802423.1"/>
    <property type="molecule type" value="Genomic_DNA"/>
</dbReference>
<evidence type="ECO:0000313" key="2">
    <source>
        <dbReference type="Proteomes" id="UP001303386"/>
    </source>
</evidence>